<dbReference type="OrthoDB" id="9801717at2"/>
<sequence>MLSGCKLLKHKILIGILYGCGLRCMEVRNLRLCDLDFDRKQLKVVQGKGKKDRYLPLSEHLIRGLKKYIEAEKPEDYLFGMPREGRAGASTSLSTGFDSRYSQRGVQWAVKQASKTAKILKEVSVHTLRHSFATHLLEDGMDILSIKNLLGHESIDTTLIYLQIAQLSTQKLFSPLDTLFSEFGKK</sequence>
<evidence type="ECO:0000256" key="3">
    <source>
        <dbReference type="ARBA" id="ARBA00023172"/>
    </source>
</evidence>
<organism evidence="5 6">
    <name type="scientific">Epilithonimonas hispanica</name>
    <dbReference type="NCBI Taxonomy" id="358687"/>
    <lineage>
        <taxon>Bacteria</taxon>
        <taxon>Pseudomonadati</taxon>
        <taxon>Bacteroidota</taxon>
        <taxon>Flavobacteriia</taxon>
        <taxon>Flavobacteriales</taxon>
        <taxon>Weeksellaceae</taxon>
        <taxon>Chryseobacterium group</taxon>
        <taxon>Epilithonimonas</taxon>
    </lineage>
</organism>
<dbReference type="EMBL" id="QNUG01000022">
    <property type="protein sequence ID" value="REC69978.1"/>
    <property type="molecule type" value="Genomic_DNA"/>
</dbReference>
<dbReference type="Proteomes" id="UP000256326">
    <property type="component" value="Unassembled WGS sequence"/>
</dbReference>
<comment type="caution">
    <text evidence="5">The sequence shown here is derived from an EMBL/GenBank/DDBJ whole genome shotgun (WGS) entry which is preliminary data.</text>
</comment>
<dbReference type="PANTHER" id="PTHR30349:SF41">
    <property type="entry name" value="INTEGRASE_RECOMBINASE PROTEIN MJ0367-RELATED"/>
    <property type="match status" value="1"/>
</dbReference>
<dbReference type="InterPro" id="IPR013762">
    <property type="entry name" value="Integrase-like_cat_sf"/>
</dbReference>
<dbReference type="GO" id="GO:0006310">
    <property type="term" value="P:DNA recombination"/>
    <property type="evidence" value="ECO:0007669"/>
    <property type="project" value="UniProtKB-KW"/>
</dbReference>
<dbReference type="GO" id="GO:0015074">
    <property type="term" value="P:DNA integration"/>
    <property type="evidence" value="ECO:0007669"/>
    <property type="project" value="InterPro"/>
</dbReference>
<dbReference type="Gene3D" id="1.10.443.10">
    <property type="entry name" value="Intergrase catalytic core"/>
    <property type="match status" value="1"/>
</dbReference>
<evidence type="ECO:0000259" key="4">
    <source>
        <dbReference type="PROSITE" id="PS51898"/>
    </source>
</evidence>
<protein>
    <submittedName>
        <fullName evidence="5">Integrase</fullName>
    </submittedName>
</protein>
<evidence type="ECO:0000256" key="2">
    <source>
        <dbReference type="ARBA" id="ARBA00023125"/>
    </source>
</evidence>
<evidence type="ECO:0000313" key="5">
    <source>
        <dbReference type="EMBL" id="REC69978.1"/>
    </source>
</evidence>
<dbReference type="Pfam" id="PF00589">
    <property type="entry name" value="Phage_integrase"/>
    <property type="match status" value="1"/>
</dbReference>
<proteinExistence type="inferred from homology"/>
<dbReference type="GO" id="GO:0003677">
    <property type="term" value="F:DNA binding"/>
    <property type="evidence" value="ECO:0007669"/>
    <property type="project" value="UniProtKB-KW"/>
</dbReference>
<dbReference type="InterPro" id="IPR050090">
    <property type="entry name" value="Tyrosine_recombinase_XerCD"/>
</dbReference>
<keyword evidence="2" id="KW-0238">DNA-binding</keyword>
<dbReference type="PANTHER" id="PTHR30349">
    <property type="entry name" value="PHAGE INTEGRASE-RELATED"/>
    <property type="match status" value="1"/>
</dbReference>
<name>A0A3D9CWF9_9FLAO</name>
<evidence type="ECO:0000313" key="6">
    <source>
        <dbReference type="Proteomes" id="UP000256326"/>
    </source>
</evidence>
<dbReference type="InterPro" id="IPR011010">
    <property type="entry name" value="DNA_brk_join_enz"/>
</dbReference>
<dbReference type="AlphaFoldDB" id="A0A3D9CWF9"/>
<evidence type="ECO:0000256" key="1">
    <source>
        <dbReference type="ARBA" id="ARBA00008857"/>
    </source>
</evidence>
<keyword evidence="3" id="KW-0233">DNA recombination</keyword>
<dbReference type="SUPFAM" id="SSF56349">
    <property type="entry name" value="DNA breaking-rejoining enzymes"/>
    <property type="match status" value="1"/>
</dbReference>
<reference evidence="5 6" key="1">
    <citation type="journal article" date="2006" name="Int. J. Syst. Evol. Microbiol.">
        <title>Chryseobacterium hispanicum sp. nov., isolated from the drinking water distribution system of Sevilla, Spain.</title>
        <authorList>
            <person name="Gallego V."/>
            <person name="Garcia M.T."/>
            <person name="Ventosa A."/>
        </authorList>
    </citation>
    <scope>NUCLEOTIDE SEQUENCE [LARGE SCALE GENOMIC DNA]</scope>
    <source>
        <strain evidence="5 6">KCTC 22104</strain>
    </source>
</reference>
<keyword evidence="6" id="KW-1185">Reference proteome</keyword>
<feature type="domain" description="Tyr recombinase" evidence="4">
    <location>
        <begin position="1"/>
        <end position="177"/>
    </location>
</feature>
<dbReference type="PROSITE" id="PS51898">
    <property type="entry name" value="TYR_RECOMBINASE"/>
    <property type="match status" value="1"/>
</dbReference>
<accession>A0A3D9CWF9</accession>
<comment type="similarity">
    <text evidence="1">Belongs to the 'phage' integrase family.</text>
</comment>
<dbReference type="InterPro" id="IPR002104">
    <property type="entry name" value="Integrase_catalytic"/>
</dbReference>
<gene>
    <name evidence="5" type="ORF">DRF58_11165</name>
</gene>